<proteinExistence type="predicted"/>
<keyword evidence="2" id="KW-1185">Reference proteome</keyword>
<accession>A0A660C4X4</accession>
<organism evidence="1 2">
    <name type="scientific">Prauserella rugosa</name>
    <dbReference type="NCBI Taxonomy" id="43354"/>
    <lineage>
        <taxon>Bacteria</taxon>
        <taxon>Bacillati</taxon>
        <taxon>Actinomycetota</taxon>
        <taxon>Actinomycetes</taxon>
        <taxon>Pseudonocardiales</taxon>
        <taxon>Pseudonocardiaceae</taxon>
        <taxon>Prauserella</taxon>
    </lineage>
</organism>
<protein>
    <submittedName>
        <fullName evidence="1">Uncharacterized protein</fullName>
    </submittedName>
</protein>
<dbReference type="EMBL" id="VLJV01000001">
    <property type="protein sequence ID" value="TWH18552.1"/>
    <property type="molecule type" value="Genomic_DNA"/>
</dbReference>
<comment type="caution">
    <text evidence="1">The sequence shown here is derived from an EMBL/GenBank/DDBJ whole genome shotgun (WGS) entry which is preliminary data.</text>
</comment>
<dbReference type="AlphaFoldDB" id="A0A660C4X4"/>
<name>A0A660C4X4_9PSEU</name>
<gene>
    <name evidence="1" type="ORF">JD82_00371</name>
</gene>
<reference evidence="1 2" key="1">
    <citation type="submission" date="2019-07" db="EMBL/GenBank/DDBJ databases">
        <title>R&amp;d 2014.</title>
        <authorList>
            <person name="Klenk H.-P."/>
        </authorList>
    </citation>
    <scope>NUCLEOTIDE SEQUENCE [LARGE SCALE GENOMIC DNA]</scope>
    <source>
        <strain evidence="1 2">DSM 43194</strain>
    </source>
</reference>
<dbReference type="Proteomes" id="UP000317303">
    <property type="component" value="Unassembled WGS sequence"/>
</dbReference>
<sequence>MNQAFNEFVSAFEAHHKARPDLRRGQAAYETLWKWDLRLASKVDGSEIDPYYVGERLSGFLEWVAAHLKAAS</sequence>
<evidence type="ECO:0000313" key="1">
    <source>
        <dbReference type="EMBL" id="TWH18552.1"/>
    </source>
</evidence>
<dbReference type="RefSeq" id="WP_030534566.1">
    <property type="nucleotide sequence ID" value="NZ_JOIJ01000041.1"/>
</dbReference>
<evidence type="ECO:0000313" key="2">
    <source>
        <dbReference type="Proteomes" id="UP000317303"/>
    </source>
</evidence>